<dbReference type="InterPro" id="IPR036047">
    <property type="entry name" value="F-box-like_dom_sf"/>
</dbReference>
<evidence type="ECO:0000313" key="2">
    <source>
        <dbReference type="Proteomes" id="UP000027073"/>
    </source>
</evidence>
<accession>A0A067NJQ4</accession>
<dbReference type="AlphaFoldDB" id="A0A067NJQ4"/>
<dbReference type="VEuPathDB" id="FungiDB:PLEOSDRAFT_1104845"/>
<name>A0A067NJQ4_PLEO1</name>
<evidence type="ECO:0000313" key="1">
    <source>
        <dbReference type="EMBL" id="KDQ28169.1"/>
    </source>
</evidence>
<dbReference type="HOGENOM" id="CLU_602854_0_0_1"/>
<dbReference type="EMBL" id="KL198008">
    <property type="protein sequence ID" value="KDQ28169.1"/>
    <property type="molecule type" value="Genomic_DNA"/>
</dbReference>
<dbReference type="SUPFAM" id="SSF81383">
    <property type="entry name" value="F-box domain"/>
    <property type="match status" value="1"/>
</dbReference>
<sequence>MSVAVFPDEVLLLILADLLPIDVVSKRFNELTKDSRLWGDVYSNTPLPVTPKHQVHPREAKDNIVKSYTLDRYLRNEMSRGPQPLVTSLVGEVHHGQRIEGYQVIWERYLLLVKSDVIRCYDLDGLVPGKTEPICETQLPPGTLYSSILSPHKINSNGIINGYLYFGVPTKTSIFLMPHLTSSPPCIEFDIEIGQGAQYHTLATGHGYILYTAVGTNDLYLFSFITREVYKLQHISDASIFLTFEITPRHVIGGGYFGHLTTRIYAWVLPHLMTIPLPPLLPQKHTEIRKESYSFQVVHWYLSDYSKVIFILTSPASDVYTTEGDEPAFLAVYGAKIIDEADKIEIERLTEGLLSTSSYSLTITSMASGFANLYLMSTRTMNPTLFVFRLEPGGGDTALDNQTDWKMTLIKEVQFRLDAQGMVDFFCDPYKGRMYWPLADSSILKLDILDVLDE</sequence>
<evidence type="ECO:0008006" key="3">
    <source>
        <dbReference type="Google" id="ProtNLM"/>
    </source>
</evidence>
<dbReference type="Proteomes" id="UP000027073">
    <property type="component" value="Unassembled WGS sequence"/>
</dbReference>
<dbReference type="OrthoDB" id="10307830at2759"/>
<proteinExistence type="predicted"/>
<protein>
    <recommendedName>
        <fullName evidence="3">F-box domain-containing protein</fullName>
    </recommendedName>
</protein>
<gene>
    <name evidence="1" type="ORF">PLEOSDRAFT_1104845</name>
</gene>
<reference evidence="2" key="1">
    <citation type="journal article" date="2014" name="Proc. Natl. Acad. Sci. U.S.A.">
        <title>Extensive sampling of basidiomycete genomes demonstrates inadequacy of the white-rot/brown-rot paradigm for wood decay fungi.</title>
        <authorList>
            <person name="Riley R."/>
            <person name="Salamov A.A."/>
            <person name="Brown D.W."/>
            <person name="Nagy L.G."/>
            <person name="Floudas D."/>
            <person name="Held B.W."/>
            <person name="Levasseur A."/>
            <person name="Lombard V."/>
            <person name="Morin E."/>
            <person name="Otillar R."/>
            <person name="Lindquist E.A."/>
            <person name="Sun H."/>
            <person name="LaButti K.M."/>
            <person name="Schmutz J."/>
            <person name="Jabbour D."/>
            <person name="Luo H."/>
            <person name="Baker S.E."/>
            <person name="Pisabarro A.G."/>
            <person name="Walton J.D."/>
            <person name="Blanchette R.A."/>
            <person name="Henrissat B."/>
            <person name="Martin F."/>
            <person name="Cullen D."/>
            <person name="Hibbett D.S."/>
            <person name="Grigoriev I.V."/>
        </authorList>
    </citation>
    <scope>NUCLEOTIDE SEQUENCE [LARGE SCALE GENOMIC DNA]</scope>
    <source>
        <strain evidence="2">PC15</strain>
    </source>
</reference>
<organism evidence="1 2">
    <name type="scientific">Pleurotus ostreatus (strain PC15)</name>
    <name type="common">Oyster mushroom</name>
    <dbReference type="NCBI Taxonomy" id="1137138"/>
    <lineage>
        <taxon>Eukaryota</taxon>
        <taxon>Fungi</taxon>
        <taxon>Dikarya</taxon>
        <taxon>Basidiomycota</taxon>
        <taxon>Agaricomycotina</taxon>
        <taxon>Agaricomycetes</taxon>
        <taxon>Agaricomycetidae</taxon>
        <taxon>Agaricales</taxon>
        <taxon>Pleurotineae</taxon>
        <taxon>Pleurotaceae</taxon>
        <taxon>Pleurotus</taxon>
    </lineage>
</organism>
<dbReference type="InParanoid" id="A0A067NJQ4"/>